<gene>
    <name evidence="1" type="ORF">CCAP1982_LOCUS2950</name>
</gene>
<keyword evidence="2" id="KW-1185">Reference proteome</keyword>
<dbReference type="AlphaFoldDB" id="A0A811UA14"/>
<organism evidence="1 2">
    <name type="scientific">Ceratitis capitata</name>
    <name type="common">Mediterranean fruit fly</name>
    <name type="synonym">Tephritis capitata</name>
    <dbReference type="NCBI Taxonomy" id="7213"/>
    <lineage>
        <taxon>Eukaryota</taxon>
        <taxon>Metazoa</taxon>
        <taxon>Ecdysozoa</taxon>
        <taxon>Arthropoda</taxon>
        <taxon>Hexapoda</taxon>
        <taxon>Insecta</taxon>
        <taxon>Pterygota</taxon>
        <taxon>Neoptera</taxon>
        <taxon>Endopterygota</taxon>
        <taxon>Diptera</taxon>
        <taxon>Brachycera</taxon>
        <taxon>Muscomorpha</taxon>
        <taxon>Tephritoidea</taxon>
        <taxon>Tephritidae</taxon>
        <taxon>Ceratitis</taxon>
        <taxon>Ceratitis</taxon>
    </lineage>
</organism>
<reference evidence="1" key="1">
    <citation type="submission" date="2020-11" db="EMBL/GenBank/DDBJ databases">
        <authorList>
            <person name="Whitehead M."/>
        </authorList>
    </citation>
    <scope>NUCLEOTIDE SEQUENCE</scope>
    <source>
        <strain evidence="1">EGII</strain>
    </source>
</reference>
<feature type="non-terminal residue" evidence="1">
    <location>
        <position position="112"/>
    </location>
</feature>
<dbReference type="Proteomes" id="UP000606786">
    <property type="component" value="Unassembled WGS sequence"/>
</dbReference>
<comment type="caution">
    <text evidence="1">The sequence shown here is derived from an EMBL/GenBank/DDBJ whole genome shotgun (WGS) entry which is preliminary data.</text>
</comment>
<proteinExistence type="predicted"/>
<name>A0A811UA14_CERCA</name>
<dbReference type="EMBL" id="CAJHJT010000001">
    <property type="protein sequence ID" value="CAD6994185.1"/>
    <property type="molecule type" value="Genomic_DNA"/>
</dbReference>
<accession>A0A811UA14</accession>
<sequence length="112" mass="12491">WPTTAKARSSNFDGSNSIRLRQCRNEILENCEQAKGRACVWVCAMTTAATSSMNIATKPHAVAQQQLVNCYCQRVARAKDICIINVHVLQNQNFCDTALGTTKVKKEKARDF</sequence>
<evidence type="ECO:0000313" key="2">
    <source>
        <dbReference type="Proteomes" id="UP000606786"/>
    </source>
</evidence>
<evidence type="ECO:0000313" key="1">
    <source>
        <dbReference type="EMBL" id="CAD6994185.1"/>
    </source>
</evidence>
<protein>
    <submittedName>
        <fullName evidence="1">(Mediterranean fruit fly) hypothetical protein</fullName>
    </submittedName>
</protein>